<keyword evidence="1 3" id="KW-0378">Hydrolase</keyword>
<dbReference type="PANTHER" id="PTHR11014">
    <property type="entry name" value="PEPTIDASE M20 FAMILY MEMBER"/>
    <property type="match status" value="1"/>
</dbReference>
<feature type="binding site" evidence="2">
    <location>
        <position position="102"/>
    </location>
    <ligand>
        <name>Mn(2+)</name>
        <dbReference type="ChEBI" id="CHEBI:29035"/>
        <label>2</label>
    </ligand>
</feature>
<dbReference type="PANTHER" id="PTHR11014:SF169">
    <property type="entry name" value="CLAN MH, FAMILY M20, PEPTIDASE T-LIKE METALLOPEPTIDASE"/>
    <property type="match status" value="1"/>
</dbReference>
<evidence type="ECO:0000313" key="4">
    <source>
        <dbReference type="Proteomes" id="UP000249364"/>
    </source>
</evidence>
<dbReference type="InterPro" id="IPR017439">
    <property type="entry name" value="Amidohydrolase"/>
</dbReference>
<feature type="binding site" evidence="2">
    <location>
        <position position="163"/>
    </location>
    <ligand>
        <name>Mn(2+)</name>
        <dbReference type="ChEBI" id="CHEBI:29035"/>
        <label>2</label>
    </ligand>
</feature>
<dbReference type="Gene3D" id="3.30.70.360">
    <property type="match status" value="1"/>
</dbReference>
<reference evidence="3 4" key="1">
    <citation type="submission" date="2018-06" db="EMBL/GenBank/DDBJ databases">
        <title>Genomic Encyclopedia of Archaeal and Bacterial Type Strains, Phase II (KMG-II): from individual species to whole genera.</title>
        <authorList>
            <person name="Goeker M."/>
        </authorList>
    </citation>
    <scope>NUCLEOTIDE SEQUENCE [LARGE SCALE GENOMIC DNA]</scope>
    <source>
        <strain evidence="3 4">DSM 13087</strain>
    </source>
</reference>
<evidence type="ECO:0000313" key="3">
    <source>
        <dbReference type="EMBL" id="PZX39410.1"/>
    </source>
</evidence>
<dbReference type="EMBL" id="QKZQ01000014">
    <property type="protein sequence ID" value="PZX39410.1"/>
    <property type="molecule type" value="Genomic_DNA"/>
</dbReference>
<feature type="binding site" evidence="2">
    <location>
        <position position="104"/>
    </location>
    <ligand>
        <name>Mn(2+)</name>
        <dbReference type="ChEBI" id="CHEBI:29035"/>
        <label>2</label>
    </ligand>
</feature>
<dbReference type="Pfam" id="PF01546">
    <property type="entry name" value="Peptidase_M20"/>
    <property type="match status" value="1"/>
</dbReference>
<protein>
    <submittedName>
        <fullName evidence="3">Amidohydrolase</fullName>
    </submittedName>
</protein>
<dbReference type="PIRSF" id="PIRSF005962">
    <property type="entry name" value="Pept_M20D_amidohydro"/>
    <property type="match status" value="1"/>
</dbReference>
<dbReference type="InterPro" id="IPR036264">
    <property type="entry name" value="Bact_exopeptidase_dim_dom"/>
</dbReference>
<dbReference type="InterPro" id="IPR002933">
    <property type="entry name" value="Peptidase_M20"/>
</dbReference>
<accession>A0A2W7Q020</accession>
<feature type="binding site" evidence="2">
    <location>
        <position position="356"/>
    </location>
    <ligand>
        <name>Mn(2+)</name>
        <dbReference type="ChEBI" id="CHEBI:29035"/>
        <label>2</label>
    </ligand>
</feature>
<dbReference type="SUPFAM" id="SSF55031">
    <property type="entry name" value="Bacterial exopeptidase dimerisation domain"/>
    <property type="match status" value="1"/>
</dbReference>
<gene>
    <name evidence="3" type="ORF">LY56_02789</name>
</gene>
<dbReference type="RefSeq" id="WP_071469305.1">
    <property type="nucleotide sequence ID" value="NZ_MEHT01000011.1"/>
</dbReference>
<keyword evidence="4" id="KW-1185">Reference proteome</keyword>
<keyword evidence="2" id="KW-0464">Manganese</keyword>
<dbReference type="STRING" id="121821.GCA_001870675_00455"/>
<feature type="binding site" evidence="2">
    <location>
        <position position="137"/>
    </location>
    <ligand>
        <name>Mn(2+)</name>
        <dbReference type="ChEBI" id="CHEBI:29035"/>
        <label>2</label>
    </ligand>
</feature>
<name>A0A2W7Q020_9RHOB</name>
<dbReference type="AlphaFoldDB" id="A0A2W7Q020"/>
<organism evidence="3 4">
    <name type="scientific">Roseinatronobacter thiooxidans</name>
    <dbReference type="NCBI Taxonomy" id="121821"/>
    <lineage>
        <taxon>Bacteria</taxon>
        <taxon>Pseudomonadati</taxon>
        <taxon>Pseudomonadota</taxon>
        <taxon>Alphaproteobacteria</taxon>
        <taxon>Rhodobacterales</taxon>
        <taxon>Paracoccaceae</taxon>
        <taxon>Roseinatronobacter</taxon>
    </lineage>
</organism>
<evidence type="ECO:0000256" key="1">
    <source>
        <dbReference type="ARBA" id="ARBA00022801"/>
    </source>
</evidence>
<evidence type="ECO:0000256" key="2">
    <source>
        <dbReference type="PIRSR" id="PIRSR005962-1"/>
    </source>
</evidence>
<keyword evidence="2" id="KW-0479">Metal-binding</keyword>
<dbReference type="GO" id="GO:0046872">
    <property type="term" value="F:metal ion binding"/>
    <property type="evidence" value="ECO:0007669"/>
    <property type="project" value="UniProtKB-KW"/>
</dbReference>
<dbReference type="GO" id="GO:0016787">
    <property type="term" value="F:hydrolase activity"/>
    <property type="evidence" value="ECO:0007669"/>
    <property type="project" value="UniProtKB-KW"/>
</dbReference>
<dbReference type="Proteomes" id="UP000249364">
    <property type="component" value="Unassembled WGS sequence"/>
</dbReference>
<comment type="cofactor">
    <cofactor evidence="2">
        <name>Mn(2+)</name>
        <dbReference type="ChEBI" id="CHEBI:29035"/>
    </cofactor>
    <text evidence="2">The Mn(2+) ion enhances activity.</text>
</comment>
<dbReference type="NCBIfam" id="TIGR01891">
    <property type="entry name" value="amidohydrolases"/>
    <property type="match status" value="1"/>
</dbReference>
<dbReference type="SUPFAM" id="SSF53187">
    <property type="entry name" value="Zn-dependent exopeptidases"/>
    <property type="match status" value="1"/>
</dbReference>
<comment type="caution">
    <text evidence="3">The sequence shown here is derived from an EMBL/GenBank/DDBJ whole genome shotgun (WGS) entry which is preliminary data.</text>
</comment>
<sequence length="385" mass="40030">MSKHILSDRQITALTQMRHALHQAPEVSGGEGATAAMVAQFLRETGPDQVITGLGGHGLAVIYDSGQPGPSVMFRAELDALPIMERTGLGYASRTPGVAHLCGHDGHMAIVAGLGLWLGEMRPARGRVILLFQPAEETGAGARAVLNDPQFAPLRPDWAFALHNMPGMARGAVAVGAGPASCASVGLRFCYQGQEAHASLPETGASPAPALGALMDGVARYASVQPMGPEFRLATLCHLNMGVPAFGIAPAQAQAFVTLRTLSDAALEGFEAEICALAHNAAQGLALEITRHDHFNATLNDPQAAAHVARAASALGVPKGAFALPMRASEDFGAFSAATRTALFFLGAGETHPALHNNDYDFPDALIPTGVSVFAQTLEDVLQDA</sequence>
<dbReference type="OrthoDB" id="9777385at2"/>
<proteinExistence type="predicted"/>
<dbReference type="Gene3D" id="3.40.630.10">
    <property type="entry name" value="Zn peptidases"/>
    <property type="match status" value="1"/>
</dbReference>